<evidence type="ECO:0000313" key="3">
    <source>
        <dbReference type="EMBL" id="KAL0959765.1"/>
    </source>
</evidence>
<dbReference type="SMART" id="SM00184">
    <property type="entry name" value="RING"/>
    <property type="match status" value="1"/>
</dbReference>
<gene>
    <name evidence="3" type="ORF">HGRIS_011455</name>
</gene>
<dbReference type="Proteomes" id="UP001556367">
    <property type="component" value="Unassembled WGS sequence"/>
</dbReference>
<dbReference type="InterPro" id="IPR001841">
    <property type="entry name" value="Znf_RING"/>
</dbReference>
<dbReference type="Pfam" id="PF14634">
    <property type="entry name" value="zf-RING_5"/>
    <property type="match status" value="1"/>
</dbReference>
<comment type="caution">
    <text evidence="3">The sequence shown here is derived from an EMBL/GenBank/DDBJ whole genome shotgun (WGS) entry which is preliminary data.</text>
</comment>
<evidence type="ECO:0000259" key="2">
    <source>
        <dbReference type="PROSITE" id="PS50089"/>
    </source>
</evidence>
<dbReference type="InterPro" id="IPR013083">
    <property type="entry name" value="Znf_RING/FYVE/PHD"/>
</dbReference>
<sequence>MVKIECNICFETFAVDRFRFLKCGHGFCVGCSDQLASQKKCPICKARKNHGDAHPIFASFVDPETSTNLQEKRHKGILDVAEGLRKIDASTSSRIIKLAGRQIRDILSSGHGKKELAQLLNVAEGLEERVYPVYVRAEDLSKENEALRASIKALSEGYQKSLSTVAEENTMLRESVAGLEAAARIAQTQANQEYVIAEALRGQVNDLQAALQVVPSVWDVDPGAANRRLKTSVRRPFSFFFR</sequence>
<name>A0ABR3JV34_9AGAR</name>
<accession>A0ABR3JV34</accession>
<keyword evidence="4" id="KW-1185">Reference proteome</keyword>
<keyword evidence="1" id="KW-0862">Zinc</keyword>
<dbReference type="SUPFAM" id="SSF57850">
    <property type="entry name" value="RING/U-box"/>
    <property type="match status" value="1"/>
</dbReference>
<protein>
    <recommendedName>
        <fullName evidence="2">RING-type domain-containing protein</fullName>
    </recommendedName>
</protein>
<dbReference type="PROSITE" id="PS50089">
    <property type="entry name" value="ZF_RING_2"/>
    <property type="match status" value="1"/>
</dbReference>
<keyword evidence="1" id="KW-0863">Zinc-finger</keyword>
<evidence type="ECO:0000256" key="1">
    <source>
        <dbReference type="PROSITE-ProRule" id="PRU00175"/>
    </source>
</evidence>
<dbReference type="EMBL" id="JASNQZ010000002">
    <property type="protein sequence ID" value="KAL0959765.1"/>
    <property type="molecule type" value="Genomic_DNA"/>
</dbReference>
<evidence type="ECO:0000313" key="4">
    <source>
        <dbReference type="Proteomes" id="UP001556367"/>
    </source>
</evidence>
<reference evidence="4" key="1">
    <citation type="submission" date="2024-06" db="EMBL/GenBank/DDBJ databases">
        <title>Multi-omics analyses provide insights into the biosynthesis of the anticancer antibiotic pleurotin in Hohenbuehelia grisea.</title>
        <authorList>
            <person name="Weaver J.A."/>
            <person name="Alberti F."/>
        </authorList>
    </citation>
    <scope>NUCLEOTIDE SEQUENCE [LARGE SCALE GENOMIC DNA]</scope>
    <source>
        <strain evidence="4">T-177</strain>
    </source>
</reference>
<keyword evidence="1" id="KW-0479">Metal-binding</keyword>
<organism evidence="3 4">
    <name type="scientific">Hohenbuehelia grisea</name>
    <dbReference type="NCBI Taxonomy" id="104357"/>
    <lineage>
        <taxon>Eukaryota</taxon>
        <taxon>Fungi</taxon>
        <taxon>Dikarya</taxon>
        <taxon>Basidiomycota</taxon>
        <taxon>Agaricomycotina</taxon>
        <taxon>Agaricomycetes</taxon>
        <taxon>Agaricomycetidae</taxon>
        <taxon>Agaricales</taxon>
        <taxon>Pleurotineae</taxon>
        <taxon>Pleurotaceae</taxon>
        <taxon>Hohenbuehelia</taxon>
    </lineage>
</organism>
<dbReference type="Gene3D" id="3.30.40.10">
    <property type="entry name" value="Zinc/RING finger domain, C3HC4 (zinc finger)"/>
    <property type="match status" value="1"/>
</dbReference>
<proteinExistence type="predicted"/>
<feature type="domain" description="RING-type" evidence="2">
    <location>
        <begin position="6"/>
        <end position="45"/>
    </location>
</feature>